<keyword evidence="1" id="KW-0472">Membrane</keyword>
<evidence type="ECO:0000256" key="1">
    <source>
        <dbReference type="SAM" id="Phobius"/>
    </source>
</evidence>
<dbReference type="Proteomes" id="UP000193900">
    <property type="component" value="Unassembled WGS sequence"/>
</dbReference>
<protein>
    <recommendedName>
        <fullName evidence="5">PEP-CTERM protein-sorting domain-containing protein</fullName>
    </recommendedName>
</protein>
<evidence type="ECO:0000256" key="2">
    <source>
        <dbReference type="SAM" id="SignalP"/>
    </source>
</evidence>
<sequence length="201" mass="19924">MIKTAKALCAAAAVSLYAGLAAPAAALPTITVTDTTAGASASGTGLAQTFTFAWGPGAASEWVDFSISSSTRYSLTLTSYTPTSGTAGYIFFVPDTSGPVGARLNDLSTETGACSGAAAEIAGNCNFFGVDPGSLSVPVAEVGDSPINDILPASYRLGVYKSLAPSGSASFTISTVPLPAGALLLLTGLGAFALALRRQAA</sequence>
<dbReference type="EMBL" id="FWFZ01000013">
    <property type="protein sequence ID" value="SLN58653.1"/>
    <property type="molecule type" value="Genomic_DNA"/>
</dbReference>
<dbReference type="AlphaFoldDB" id="A0A1Y5T9V6"/>
<keyword evidence="1" id="KW-1133">Transmembrane helix</keyword>
<feature type="chain" id="PRO_5012712222" description="PEP-CTERM protein-sorting domain-containing protein" evidence="2">
    <location>
        <begin position="27"/>
        <end position="201"/>
    </location>
</feature>
<evidence type="ECO:0008006" key="5">
    <source>
        <dbReference type="Google" id="ProtNLM"/>
    </source>
</evidence>
<name>A0A1Y5T9V6_9RHOB</name>
<dbReference type="NCBIfam" id="TIGR03370">
    <property type="entry name" value="VPLPA-CTERM"/>
    <property type="match status" value="1"/>
</dbReference>
<accession>A0A1Y5T9V6</accession>
<proteinExistence type="predicted"/>
<feature type="transmembrane region" description="Helical" evidence="1">
    <location>
        <begin position="176"/>
        <end position="196"/>
    </location>
</feature>
<reference evidence="3 4" key="1">
    <citation type="submission" date="2017-03" db="EMBL/GenBank/DDBJ databases">
        <authorList>
            <person name="Afonso C.L."/>
            <person name="Miller P.J."/>
            <person name="Scott M.A."/>
            <person name="Spackman E."/>
            <person name="Goraichik I."/>
            <person name="Dimitrov K.M."/>
            <person name="Suarez D.L."/>
            <person name="Swayne D.E."/>
        </authorList>
    </citation>
    <scope>NUCLEOTIDE SEQUENCE [LARGE SCALE GENOMIC DNA]</scope>
    <source>
        <strain evidence="3 4">CECT 7023</strain>
    </source>
</reference>
<dbReference type="RefSeq" id="WP_085879525.1">
    <property type="nucleotide sequence ID" value="NZ_FWFZ01000013.1"/>
</dbReference>
<gene>
    <name evidence="3" type="ORF">ROA7023_02700</name>
</gene>
<keyword evidence="2" id="KW-0732">Signal</keyword>
<organism evidence="3 4">
    <name type="scientific">Roseisalinus antarcticus</name>
    <dbReference type="NCBI Taxonomy" id="254357"/>
    <lineage>
        <taxon>Bacteria</taxon>
        <taxon>Pseudomonadati</taxon>
        <taxon>Pseudomonadota</taxon>
        <taxon>Alphaproteobacteria</taxon>
        <taxon>Rhodobacterales</taxon>
        <taxon>Roseobacteraceae</taxon>
        <taxon>Roseisalinus</taxon>
    </lineage>
</organism>
<evidence type="ECO:0000313" key="4">
    <source>
        <dbReference type="Proteomes" id="UP000193900"/>
    </source>
</evidence>
<feature type="signal peptide" evidence="2">
    <location>
        <begin position="1"/>
        <end position="26"/>
    </location>
</feature>
<evidence type="ECO:0000313" key="3">
    <source>
        <dbReference type="EMBL" id="SLN58653.1"/>
    </source>
</evidence>
<keyword evidence="1" id="KW-0812">Transmembrane</keyword>
<dbReference type="InterPro" id="IPR022472">
    <property type="entry name" value="VPLPA-CTERM"/>
</dbReference>
<keyword evidence="4" id="KW-1185">Reference proteome</keyword>